<accession>A0A0B7ASM4</accession>
<evidence type="ECO:0000313" key="1">
    <source>
        <dbReference type="EMBL" id="CEK82956.1"/>
    </source>
</evidence>
<protein>
    <submittedName>
        <fullName evidence="1">Uncharacterized protein</fullName>
    </submittedName>
</protein>
<name>A0A0B7ASM4_9EUPU</name>
<gene>
    <name evidence="1" type="primary">ORF134437</name>
</gene>
<dbReference type="AlphaFoldDB" id="A0A0B7ASM4"/>
<dbReference type="EMBL" id="HACG01036091">
    <property type="protein sequence ID" value="CEK82956.1"/>
    <property type="molecule type" value="Transcribed_RNA"/>
</dbReference>
<feature type="non-terminal residue" evidence="1">
    <location>
        <position position="55"/>
    </location>
</feature>
<proteinExistence type="predicted"/>
<reference evidence="1" key="1">
    <citation type="submission" date="2014-12" db="EMBL/GenBank/DDBJ databases">
        <title>Insight into the proteome of Arion vulgaris.</title>
        <authorList>
            <person name="Aradska J."/>
            <person name="Bulat T."/>
            <person name="Smidak R."/>
            <person name="Sarate P."/>
            <person name="Gangsoo J."/>
            <person name="Sialana F."/>
            <person name="Bilban M."/>
            <person name="Lubec G."/>
        </authorList>
    </citation>
    <scope>NUCLEOTIDE SEQUENCE</scope>
    <source>
        <tissue evidence="1">Skin</tissue>
    </source>
</reference>
<sequence>MLNLSGGFFVWFFYFMKQSTIFKSIERQMFCSFSLRDELPTCASEVGEDTLAWRG</sequence>
<organism evidence="1">
    <name type="scientific">Arion vulgaris</name>
    <dbReference type="NCBI Taxonomy" id="1028688"/>
    <lineage>
        <taxon>Eukaryota</taxon>
        <taxon>Metazoa</taxon>
        <taxon>Spiralia</taxon>
        <taxon>Lophotrochozoa</taxon>
        <taxon>Mollusca</taxon>
        <taxon>Gastropoda</taxon>
        <taxon>Heterobranchia</taxon>
        <taxon>Euthyneura</taxon>
        <taxon>Panpulmonata</taxon>
        <taxon>Eupulmonata</taxon>
        <taxon>Stylommatophora</taxon>
        <taxon>Helicina</taxon>
        <taxon>Arionoidea</taxon>
        <taxon>Arionidae</taxon>
        <taxon>Arion</taxon>
    </lineage>
</organism>